<dbReference type="EMBL" id="CAIJ01000448">
    <property type="protein sequence ID" value="CCI03817.1"/>
    <property type="molecule type" value="Genomic_DNA"/>
</dbReference>
<sequence length="55" mass="6449">MAECLGHFPAIDKTEQGGNWGKRPYQMQVTLHLDKKRCQKLILSDYLTLPELRYN</sequence>
<organism evidence="1 2">
    <name type="scientific">Microcystis aeruginosa PCC 9443</name>
    <dbReference type="NCBI Taxonomy" id="1160281"/>
    <lineage>
        <taxon>Bacteria</taxon>
        <taxon>Bacillati</taxon>
        <taxon>Cyanobacteriota</taxon>
        <taxon>Cyanophyceae</taxon>
        <taxon>Oscillatoriophycideae</taxon>
        <taxon>Chroococcales</taxon>
        <taxon>Microcystaceae</taxon>
        <taxon>Microcystis</taxon>
    </lineage>
</organism>
<dbReference type="AlphaFoldDB" id="I4G7A6"/>
<protein>
    <submittedName>
        <fullName evidence="1">Uncharacterized protein</fullName>
    </submittedName>
</protein>
<comment type="caution">
    <text evidence="1">The sequence shown here is derived from an EMBL/GenBank/DDBJ whole genome shotgun (WGS) entry which is preliminary data.</text>
</comment>
<evidence type="ECO:0000313" key="1">
    <source>
        <dbReference type="EMBL" id="CCI03817.1"/>
    </source>
</evidence>
<dbReference type="HOGENOM" id="CLU_3027170_0_0_3"/>
<name>I4G7A6_MICAE</name>
<proteinExistence type="predicted"/>
<reference evidence="1 2" key="1">
    <citation type="submission" date="2012-04" db="EMBL/GenBank/DDBJ databases">
        <authorList>
            <person name="Genoscope - CEA"/>
        </authorList>
    </citation>
    <scope>NUCLEOTIDE SEQUENCE [LARGE SCALE GENOMIC DNA]</scope>
    <source>
        <strain evidence="1 2">9443</strain>
    </source>
</reference>
<evidence type="ECO:0000313" key="2">
    <source>
        <dbReference type="Proteomes" id="UP000003480"/>
    </source>
</evidence>
<gene>
    <name evidence="1" type="ORF">MICAC_5010014</name>
</gene>
<dbReference type="Proteomes" id="UP000003480">
    <property type="component" value="Unassembled WGS sequence"/>
</dbReference>
<accession>I4G7A6</accession>